<sequence length="53" mass="5990">MAKMNEMKYENAILNMYDVETSKSINQAADASFAAIFNQLSMSEAEVYKTCQD</sequence>
<protein>
    <submittedName>
        <fullName evidence="1">Uncharacterized protein</fullName>
    </submittedName>
</protein>
<accession>A0A8D9PEB1</accession>
<proteinExistence type="predicted"/>
<reference evidence="1" key="1">
    <citation type="journal article" date="2021" name="Proc. Natl. Acad. Sci. U.S.A.">
        <title>A Catalog of Tens of Thousands of Viruses from Human Metagenomes Reveals Hidden Associations with Chronic Diseases.</title>
        <authorList>
            <person name="Tisza M.J."/>
            <person name="Buck C.B."/>
        </authorList>
    </citation>
    <scope>NUCLEOTIDE SEQUENCE</scope>
    <source>
        <strain evidence="1">CtOZu12</strain>
    </source>
</reference>
<organism evidence="1">
    <name type="scientific">Bacteriophage sp</name>
    <dbReference type="NCBI Taxonomy" id="38018"/>
    <lineage>
        <taxon>Viruses</taxon>
    </lineage>
</organism>
<name>A0A8D9PEB1_9VIRU</name>
<evidence type="ECO:0000313" key="1">
    <source>
        <dbReference type="EMBL" id="DAD55699.1"/>
    </source>
</evidence>
<dbReference type="EMBL" id="BK029940">
    <property type="protein sequence ID" value="DAD55699.1"/>
    <property type="molecule type" value="Genomic_DNA"/>
</dbReference>